<feature type="compositionally biased region" description="Polar residues" evidence="1">
    <location>
        <begin position="1"/>
        <end position="12"/>
    </location>
</feature>
<reference evidence="2" key="1">
    <citation type="submission" date="2023-11" db="EMBL/GenBank/DDBJ databases">
        <authorList>
            <person name="De Vega J J."/>
            <person name="De Vega J J."/>
        </authorList>
    </citation>
    <scope>NUCLEOTIDE SEQUENCE</scope>
</reference>
<evidence type="ECO:0000313" key="2">
    <source>
        <dbReference type="EMBL" id="CAK5267417.1"/>
    </source>
</evidence>
<evidence type="ECO:0008006" key="4">
    <source>
        <dbReference type="Google" id="ProtNLM"/>
    </source>
</evidence>
<evidence type="ECO:0000256" key="1">
    <source>
        <dbReference type="SAM" id="MobiDB-lite"/>
    </source>
</evidence>
<dbReference type="EMBL" id="CAVNYO010000122">
    <property type="protein sequence ID" value="CAK5267417.1"/>
    <property type="molecule type" value="Genomic_DNA"/>
</dbReference>
<protein>
    <recommendedName>
        <fullName evidence="4">Transposase</fullName>
    </recommendedName>
</protein>
<dbReference type="PANTHER" id="PTHR46177:SF1">
    <property type="entry name" value="INTEGRASE CATALYTIC DOMAIN-CONTAINING PROTEIN"/>
    <property type="match status" value="1"/>
</dbReference>
<gene>
    <name evidence="2" type="ORF">MYCIT1_LOCUS9905</name>
</gene>
<dbReference type="Proteomes" id="UP001295794">
    <property type="component" value="Unassembled WGS sequence"/>
</dbReference>
<accession>A0AAD2Q2L0</accession>
<keyword evidence="3" id="KW-1185">Reference proteome</keyword>
<feature type="region of interest" description="Disordered" evidence="1">
    <location>
        <begin position="1"/>
        <end position="20"/>
    </location>
</feature>
<organism evidence="2 3">
    <name type="scientific">Mycena citricolor</name>
    <dbReference type="NCBI Taxonomy" id="2018698"/>
    <lineage>
        <taxon>Eukaryota</taxon>
        <taxon>Fungi</taxon>
        <taxon>Dikarya</taxon>
        <taxon>Basidiomycota</taxon>
        <taxon>Agaricomycotina</taxon>
        <taxon>Agaricomycetes</taxon>
        <taxon>Agaricomycetidae</taxon>
        <taxon>Agaricales</taxon>
        <taxon>Marasmiineae</taxon>
        <taxon>Mycenaceae</taxon>
        <taxon>Mycena</taxon>
    </lineage>
</organism>
<dbReference type="AlphaFoldDB" id="A0AAD2Q2L0"/>
<name>A0AAD2Q2L0_9AGAR</name>
<comment type="caution">
    <text evidence="2">The sequence shown here is derived from an EMBL/GenBank/DDBJ whole genome shotgun (WGS) entry which is preliminary data.</text>
</comment>
<feature type="non-terminal residue" evidence="2">
    <location>
        <position position="219"/>
    </location>
</feature>
<dbReference type="PANTHER" id="PTHR46177">
    <property type="entry name" value="INTEGRASE CATALYTIC DOMAIN-CONTAINING PROTEIN"/>
    <property type="match status" value="1"/>
</dbReference>
<sequence>MSSHNRNPAGHNQHQRDDEWERRLKDALRILHREKKTSNVQAVRRLAAQFDIHTSESTVKRRRKEWGFTGGATTEQSMEPEAVEQLVLDQLNKDPSDMAGVNTIWHRIAFDDETIICRETVDHWMHVHRPEGFLKRDPTAKVIERVPKPMLLGPDHRWSADGHDKLVKFGFGVYMWVDEATMYILGAYLLPNNRLGSVIAWIFLDLVERYKGVPKTTTT</sequence>
<proteinExistence type="predicted"/>
<evidence type="ECO:0000313" key="3">
    <source>
        <dbReference type="Proteomes" id="UP001295794"/>
    </source>
</evidence>